<name>A0A0S4IML5_BODSA</name>
<evidence type="ECO:0000259" key="3">
    <source>
        <dbReference type="Pfam" id="PF02342"/>
    </source>
</evidence>
<evidence type="ECO:0000313" key="4">
    <source>
        <dbReference type="EMBL" id="CUF48637.1"/>
    </source>
</evidence>
<keyword evidence="2 4" id="KW-0812">Transmembrane</keyword>
<dbReference type="OrthoDB" id="443958at2759"/>
<dbReference type="InterPro" id="IPR003325">
    <property type="entry name" value="TerD"/>
</dbReference>
<dbReference type="VEuPathDB" id="TriTrypDB:BSAL_62900"/>
<dbReference type="Pfam" id="PF02342">
    <property type="entry name" value="TerD"/>
    <property type="match status" value="1"/>
</dbReference>
<dbReference type="PANTHER" id="PTHR32097:SF17">
    <property type="entry name" value="CAMP-BINDING PROTEIN 1-RELATED"/>
    <property type="match status" value="1"/>
</dbReference>
<dbReference type="EMBL" id="CYKH01000335">
    <property type="protein sequence ID" value="CUF48637.1"/>
    <property type="molecule type" value="Genomic_DNA"/>
</dbReference>
<evidence type="ECO:0000256" key="2">
    <source>
        <dbReference type="SAM" id="Phobius"/>
    </source>
</evidence>
<proteinExistence type="predicted"/>
<dbReference type="CDD" id="cd06974">
    <property type="entry name" value="TerD_like"/>
    <property type="match status" value="1"/>
</dbReference>
<sequence>MATCPASSDALINPSNHNGVIIAESATQITLRVLWPKELLVDLDFAAVLFDEHGTATELVSYSSPTSSDAARTVSLVTGDQRSGDIGEAIVVRLANLSSSVDAIGFLVTCPDTKRSMTEVHELHVLATAEGTFQSSEESDPSPSSWKYTCAPRDDAVELRLRDPIHMRMVASIQRNRADKNKKKSLRKSGDEVTGDWVLRVHRNLVHGLSARDAAATMAVVLGYCHTASEAHVSFPFPLYLEKDQCFHIREETAAADGARGRRPRHVSHNEGSNGAFLTVGVGWDIPPAISAANDENSSASDIDLSCVAINVHERNAQSQIKDMLFWGKITGLNGAITHSGDNTDGEGDGLDEFLTIDLSRIPQNVTTLAFIVSSYNKPTLDAARNILFSVARNSDEGVLVLMEGIGSGGSYTSFIPCVLERHEEELGGPFTSSNAPSASRWRIRVLSLPVVGHSVSDEATRASVCATVIAASGRGGQAAPRALHIRRSAEVAQQRRQRNALSSQQSLRDGDAPARSSHTPGADYEPSKLVIWICVGFIVVVTAYVLRGMGL</sequence>
<gene>
    <name evidence="4" type="ORF">BSAL_62900</name>
</gene>
<dbReference type="Proteomes" id="UP000051952">
    <property type="component" value="Unassembled WGS sequence"/>
</dbReference>
<dbReference type="Gene3D" id="2.60.60.30">
    <property type="entry name" value="sav2460 like domains"/>
    <property type="match status" value="2"/>
</dbReference>
<feature type="transmembrane region" description="Helical" evidence="2">
    <location>
        <begin position="530"/>
        <end position="547"/>
    </location>
</feature>
<feature type="region of interest" description="Disordered" evidence="1">
    <location>
        <begin position="495"/>
        <end position="522"/>
    </location>
</feature>
<protein>
    <submittedName>
        <fullName evidence="4">Transmembrane protein, putative</fullName>
    </submittedName>
</protein>
<accession>A0A0S4IML5</accession>
<keyword evidence="2" id="KW-0472">Membrane</keyword>
<evidence type="ECO:0000256" key="1">
    <source>
        <dbReference type="SAM" id="MobiDB-lite"/>
    </source>
</evidence>
<feature type="domain" description="TerD" evidence="3">
    <location>
        <begin position="278"/>
        <end position="426"/>
    </location>
</feature>
<dbReference type="InterPro" id="IPR051324">
    <property type="entry name" value="Stress/Tellurium_Resist"/>
</dbReference>
<keyword evidence="5" id="KW-1185">Reference proteome</keyword>
<dbReference type="PANTHER" id="PTHR32097">
    <property type="entry name" value="CAMP-BINDING PROTEIN 1-RELATED"/>
    <property type="match status" value="1"/>
</dbReference>
<keyword evidence="2" id="KW-1133">Transmembrane helix</keyword>
<evidence type="ECO:0000313" key="5">
    <source>
        <dbReference type="Proteomes" id="UP000051952"/>
    </source>
</evidence>
<organism evidence="4 5">
    <name type="scientific">Bodo saltans</name>
    <name type="common">Flagellated protozoan</name>
    <dbReference type="NCBI Taxonomy" id="75058"/>
    <lineage>
        <taxon>Eukaryota</taxon>
        <taxon>Discoba</taxon>
        <taxon>Euglenozoa</taxon>
        <taxon>Kinetoplastea</taxon>
        <taxon>Metakinetoplastina</taxon>
        <taxon>Eubodonida</taxon>
        <taxon>Bodonidae</taxon>
        <taxon>Bodo</taxon>
    </lineage>
</organism>
<dbReference type="AlphaFoldDB" id="A0A0S4IML5"/>
<reference evidence="5" key="1">
    <citation type="submission" date="2015-09" db="EMBL/GenBank/DDBJ databases">
        <authorList>
            <consortium name="Pathogen Informatics"/>
        </authorList>
    </citation>
    <scope>NUCLEOTIDE SEQUENCE [LARGE SCALE GENOMIC DNA]</scope>
    <source>
        <strain evidence="5">Lake Konstanz</strain>
    </source>
</reference>